<accession>A0A177M5U0</accession>
<reference evidence="2 3" key="1">
    <citation type="submission" date="2016-03" db="EMBL/GenBank/DDBJ databases">
        <authorList>
            <person name="Ploux O."/>
        </authorList>
    </citation>
    <scope>NUCLEOTIDE SEQUENCE [LARGE SCALE GENOMIC DNA]</scope>
    <source>
        <strain evidence="2 3">R-45363</strain>
    </source>
</reference>
<keyword evidence="1" id="KW-0472">Membrane</keyword>
<sequence>MAIPLAYLKLKCSLRQYATFEFEIFATIISLAFSFGLIVKSCVIFLPIASKAVIKITAFFLPKINFD</sequence>
<name>A0A177M5U0_METMH</name>
<keyword evidence="1" id="KW-1133">Transmembrane helix</keyword>
<dbReference type="Proteomes" id="UP000078090">
    <property type="component" value="Unassembled WGS sequence"/>
</dbReference>
<organism evidence="2 3">
    <name type="scientific">Methylomonas methanica</name>
    <dbReference type="NCBI Taxonomy" id="421"/>
    <lineage>
        <taxon>Bacteria</taxon>
        <taxon>Pseudomonadati</taxon>
        <taxon>Pseudomonadota</taxon>
        <taxon>Gammaproteobacteria</taxon>
        <taxon>Methylococcales</taxon>
        <taxon>Methylococcaceae</taxon>
        <taxon>Methylomonas</taxon>
    </lineage>
</organism>
<evidence type="ECO:0000313" key="2">
    <source>
        <dbReference type="EMBL" id="OAI01086.1"/>
    </source>
</evidence>
<evidence type="ECO:0000313" key="3">
    <source>
        <dbReference type="Proteomes" id="UP000078090"/>
    </source>
</evidence>
<comment type="caution">
    <text evidence="2">The sequence shown here is derived from an EMBL/GenBank/DDBJ whole genome shotgun (WGS) entry which is preliminary data.</text>
</comment>
<evidence type="ECO:0000256" key="1">
    <source>
        <dbReference type="SAM" id="Phobius"/>
    </source>
</evidence>
<feature type="transmembrane region" description="Helical" evidence="1">
    <location>
        <begin position="24"/>
        <end position="46"/>
    </location>
</feature>
<proteinExistence type="predicted"/>
<protein>
    <submittedName>
        <fullName evidence="2">Uncharacterized protein</fullName>
    </submittedName>
</protein>
<dbReference type="AlphaFoldDB" id="A0A177M5U0"/>
<dbReference type="EMBL" id="LUUG01000093">
    <property type="protein sequence ID" value="OAI01086.1"/>
    <property type="molecule type" value="Genomic_DNA"/>
</dbReference>
<gene>
    <name evidence="2" type="ORF">A1332_03340</name>
</gene>
<keyword evidence="1" id="KW-0812">Transmembrane</keyword>